<reference evidence="2" key="1">
    <citation type="submission" date="2019-12" db="EMBL/GenBank/DDBJ databases">
        <authorList>
            <person name="Scholes J."/>
        </authorList>
    </citation>
    <scope>NUCLEOTIDE SEQUENCE</scope>
</reference>
<dbReference type="EMBL" id="CACSLK010006441">
    <property type="protein sequence ID" value="CAA0810584.1"/>
    <property type="molecule type" value="Genomic_DNA"/>
</dbReference>
<feature type="region of interest" description="Disordered" evidence="1">
    <location>
        <begin position="164"/>
        <end position="217"/>
    </location>
</feature>
<feature type="compositionally biased region" description="Basic and acidic residues" evidence="1">
    <location>
        <begin position="164"/>
        <end position="184"/>
    </location>
</feature>
<evidence type="ECO:0000313" key="3">
    <source>
        <dbReference type="Proteomes" id="UP001153555"/>
    </source>
</evidence>
<feature type="compositionally biased region" description="Basic residues" evidence="1">
    <location>
        <begin position="205"/>
        <end position="217"/>
    </location>
</feature>
<feature type="non-terminal residue" evidence="2">
    <location>
        <position position="1"/>
    </location>
</feature>
<organism evidence="2 3">
    <name type="scientific">Striga hermonthica</name>
    <name type="common">Purple witchweed</name>
    <name type="synonym">Buchnera hermonthica</name>
    <dbReference type="NCBI Taxonomy" id="68872"/>
    <lineage>
        <taxon>Eukaryota</taxon>
        <taxon>Viridiplantae</taxon>
        <taxon>Streptophyta</taxon>
        <taxon>Embryophyta</taxon>
        <taxon>Tracheophyta</taxon>
        <taxon>Spermatophyta</taxon>
        <taxon>Magnoliopsida</taxon>
        <taxon>eudicotyledons</taxon>
        <taxon>Gunneridae</taxon>
        <taxon>Pentapetalae</taxon>
        <taxon>asterids</taxon>
        <taxon>lamiids</taxon>
        <taxon>Lamiales</taxon>
        <taxon>Orobanchaceae</taxon>
        <taxon>Buchnereae</taxon>
        <taxon>Striga</taxon>
    </lineage>
</organism>
<feature type="non-terminal residue" evidence="2">
    <location>
        <position position="401"/>
    </location>
</feature>
<gene>
    <name evidence="2" type="ORF">SHERM_12132</name>
</gene>
<proteinExistence type="predicted"/>
<comment type="caution">
    <text evidence="2">The sequence shown here is derived from an EMBL/GenBank/DDBJ whole genome shotgun (WGS) entry which is preliminary data.</text>
</comment>
<dbReference type="AlphaFoldDB" id="A0A9N7R4F6"/>
<sequence>LERELTPWEQEYLEEMYEQKEKFERQLKIVEEVIEGEPLFTFDLPGYVEDKAVECKVDQFEREEPLFADEFTDEENRERKSYKQETDVEYTMVSSGDWSKACTQEWHAQHIEVKEAILVEVEEDHGWDVRMVEERMPDVWMVEDESLRTRKVSKRRGMIRKWIPDPCDKKGRGPRGLKEAEKRAKTTHAWPKRQVRARMRDTHAHEKRRVQSSRQGRAHVHWRRCTWHLEARQSGAQGVDVGWLMRARGCGEWTASACRRTSECEGWPGKRTTLGVCSMHGGGRDARTMGSDAGDGLDRVGIGVPDDDSGAQGNTREEQCKNKGASLILVGIGKARILILAGIGKAVECRNARGRSVAEVILGRSENVTGIIFLVGIGIVDMGSKHGPTRNRSGAAGARDL</sequence>
<name>A0A9N7R4F6_STRHE</name>
<evidence type="ECO:0000256" key="1">
    <source>
        <dbReference type="SAM" id="MobiDB-lite"/>
    </source>
</evidence>
<evidence type="ECO:0000313" key="2">
    <source>
        <dbReference type="EMBL" id="CAA0810584.1"/>
    </source>
</evidence>
<dbReference type="Proteomes" id="UP001153555">
    <property type="component" value="Unassembled WGS sequence"/>
</dbReference>
<accession>A0A9N7R4F6</accession>
<protein>
    <submittedName>
        <fullName evidence="2">Uncharacterized protein</fullName>
    </submittedName>
</protein>
<keyword evidence="3" id="KW-1185">Reference proteome</keyword>